<dbReference type="GO" id="GO:0005829">
    <property type="term" value="C:cytosol"/>
    <property type="evidence" value="ECO:0007669"/>
    <property type="project" value="TreeGrafter"/>
</dbReference>
<dbReference type="Pfam" id="PF23925">
    <property type="entry name" value="A-sol_ELP1"/>
    <property type="match status" value="1"/>
</dbReference>
<evidence type="ECO:0000256" key="5">
    <source>
        <dbReference type="PIRNR" id="PIRNR017233"/>
    </source>
</evidence>
<keyword evidence="3 5" id="KW-0963">Cytoplasm</keyword>
<feature type="domain" description="ELP1 TPR" evidence="9">
    <location>
        <begin position="878"/>
        <end position="1050"/>
    </location>
</feature>
<reference evidence="13" key="1">
    <citation type="submission" date="2013-07" db="EMBL/GenBank/DDBJ databases">
        <authorList>
            <person name="Geib S."/>
        </authorList>
    </citation>
    <scope>NUCLEOTIDE SEQUENCE</scope>
</reference>
<evidence type="ECO:0000259" key="10">
    <source>
        <dbReference type="Pfam" id="PF23925"/>
    </source>
</evidence>
<dbReference type="EMBL" id="CAJHJT010000001">
    <property type="protein sequence ID" value="CAD6995585.1"/>
    <property type="molecule type" value="Genomic_DNA"/>
</dbReference>
<feature type="domain" description="ELP1 N-terminal second beta-propeller" evidence="8">
    <location>
        <begin position="377"/>
        <end position="639"/>
    </location>
</feature>
<evidence type="ECO:0000313" key="13">
    <source>
        <dbReference type="EMBL" id="JAC01627.1"/>
    </source>
</evidence>
<dbReference type="InterPro" id="IPR056166">
    <property type="entry name" value="TPR_ELP1"/>
</dbReference>
<dbReference type="Pfam" id="PF23878">
    <property type="entry name" value="TPR_ELP1"/>
    <property type="match status" value="1"/>
</dbReference>
<reference evidence="13" key="2">
    <citation type="journal article" date="2014" name="BMC Genomics">
        <title>A genomic perspective to assessing quality of mass-reared SIT flies used in Mediterranean fruit fly (Ceratitis capitata) eradication in California.</title>
        <authorList>
            <person name="Calla B."/>
            <person name="Hall B."/>
            <person name="Hou S."/>
            <person name="Geib S.M."/>
        </authorList>
    </citation>
    <scope>NUCLEOTIDE SEQUENCE</scope>
</reference>
<dbReference type="GeneID" id="101458639"/>
<name>W8C5D9_CERCA</name>
<keyword evidence="4" id="KW-0819">tRNA processing</keyword>
<dbReference type="KEGG" id="ccat:101458639"/>
<evidence type="ECO:0000256" key="6">
    <source>
        <dbReference type="SAM" id="MobiDB-lite"/>
    </source>
</evidence>
<reference evidence="12" key="3">
    <citation type="submission" date="2020-11" db="EMBL/GenBank/DDBJ databases">
        <authorList>
            <person name="Whitehead M."/>
        </authorList>
    </citation>
    <scope>NUCLEOTIDE SEQUENCE</scope>
    <source>
        <strain evidence="12">EGII</strain>
    </source>
</reference>
<comment type="function">
    <text evidence="5">Component of the elongator complex which is required for multiple tRNA modifications, including mcm5U (5-methoxycarbonylmethyl uridine), mcm5s2U (5-methoxycarbonylmethyl-2-thiouridine), and ncm5U (5-carbamoylmethyl uridine). The elongator complex catalyzes formation of carboxymethyluridine in the wobble base at position 34 in tRNAs.</text>
</comment>
<dbReference type="SUPFAM" id="SSF69322">
    <property type="entry name" value="Tricorn protease domain 2"/>
    <property type="match status" value="1"/>
</dbReference>
<organism evidence="13">
    <name type="scientific">Ceratitis capitata</name>
    <name type="common">Mediterranean fruit fly</name>
    <name type="synonym">Tephritis capitata</name>
    <dbReference type="NCBI Taxonomy" id="7213"/>
    <lineage>
        <taxon>Eukaryota</taxon>
        <taxon>Metazoa</taxon>
        <taxon>Ecdysozoa</taxon>
        <taxon>Arthropoda</taxon>
        <taxon>Hexapoda</taxon>
        <taxon>Insecta</taxon>
        <taxon>Pterygota</taxon>
        <taxon>Neoptera</taxon>
        <taxon>Endopterygota</taxon>
        <taxon>Diptera</taxon>
        <taxon>Brachycera</taxon>
        <taxon>Muscomorpha</taxon>
        <taxon>Tephritoidea</taxon>
        <taxon>Tephritidae</taxon>
        <taxon>Ceratitis</taxon>
        <taxon>Ceratitis</taxon>
    </lineage>
</organism>
<dbReference type="GO" id="GO:0005634">
    <property type="term" value="C:nucleus"/>
    <property type="evidence" value="ECO:0007669"/>
    <property type="project" value="UniProtKB-SubCell"/>
</dbReference>
<comment type="pathway">
    <text evidence="1">tRNA modification; 5-methoxycarbonylmethyl-2-thiouridine-tRNA biosynthesis.</text>
</comment>
<dbReference type="InterPro" id="IPR056169">
    <property type="entry name" value="HB_ELP1"/>
</dbReference>
<evidence type="ECO:0000256" key="2">
    <source>
        <dbReference type="ARBA" id="ARBA00006086"/>
    </source>
</evidence>
<dbReference type="GO" id="GO:0000049">
    <property type="term" value="F:tRNA binding"/>
    <property type="evidence" value="ECO:0007669"/>
    <property type="project" value="TreeGrafter"/>
</dbReference>
<dbReference type="InterPro" id="IPR056164">
    <property type="entry name" value="Beta-prop_ELP1_1st"/>
</dbReference>
<evidence type="ECO:0000259" key="8">
    <source>
        <dbReference type="Pfam" id="PF23797"/>
    </source>
</evidence>
<accession>W8C5D9</accession>
<protein>
    <recommendedName>
        <fullName evidence="5">Elongator complex protein 1</fullName>
    </recommendedName>
</protein>
<evidence type="ECO:0000259" key="7">
    <source>
        <dbReference type="Pfam" id="PF04762"/>
    </source>
</evidence>
<gene>
    <name evidence="13" type="primary">ELP1</name>
    <name evidence="12" type="ORF">CCAP1982_LOCUS4295</name>
</gene>
<evidence type="ECO:0000256" key="3">
    <source>
        <dbReference type="ARBA" id="ARBA00022490"/>
    </source>
</evidence>
<dbReference type="PANTHER" id="PTHR12747:SF0">
    <property type="entry name" value="ELONGATOR COMPLEX PROTEIN 1"/>
    <property type="match status" value="1"/>
</dbReference>
<dbReference type="Proteomes" id="UP000606786">
    <property type="component" value="Unassembled WGS sequence"/>
</dbReference>
<dbReference type="GO" id="GO:0033588">
    <property type="term" value="C:elongator holoenzyme complex"/>
    <property type="evidence" value="ECO:0007669"/>
    <property type="project" value="InterPro"/>
</dbReference>
<feature type="domain" description="ELP1 three-helical bundle" evidence="11">
    <location>
        <begin position="1062"/>
        <end position="1230"/>
    </location>
</feature>
<evidence type="ECO:0000313" key="14">
    <source>
        <dbReference type="Proteomes" id="UP000606786"/>
    </source>
</evidence>
<dbReference type="SUPFAM" id="SSF101908">
    <property type="entry name" value="Putative isomerase YbhE"/>
    <property type="match status" value="1"/>
</dbReference>
<evidence type="ECO:0000256" key="4">
    <source>
        <dbReference type="ARBA" id="ARBA00022694"/>
    </source>
</evidence>
<evidence type="ECO:0000313" key="12">
    <source>
        <dbReference type="EMBL" id="CAD6995585.1"/>
    </source>
</evidence>
<feature type="region of interest" description="Disordered" evidence="6">
    <location>
        <begin position="1134"/>
        <end position="1158"/>
    </location>
</feature>
<dbReference type="EMBL" id="GAMC01004929">
    <property type="protein sequence ID" value="JAC01627.1"/>
    <property type="molecule type" value="mRNA"/>
</dbReference>
<dbReference type="GO" id="GO:0002926">
    <property type="term" value="P:tRNA wobble base 5-methoxycarbonylmethyl-2-thiouridinylation"/>
    <property type="evidence" value="ECO:0007669"/>
    <property type="project" value="TreeGrafter"/>
</dbReference>
<feature type="domain" description="ELP1 first N-terminal beta-propeller" evidence="7">
    <location>
        <begin position="1"/>
        <end position="340"/>
    </location>
</feature>
<keyword evidence="5" id="KW-0539">Nucleus</keyword>
<dbReference type="Pfam" id="PF23797">
    <property type="entry name" value="Beta-prop_ELP1_2nd"/>
    <property type="match status" value="1"/>
</dbReference>
<feature type="compositionally biased region" description="Basic residues" evidence="6">
    <location>
        <begin position="1149"/>
        <end position="1158"/>
    </location>
</feature>
<dbReference type="UniPathway" id="UPA00988"/>
<proteinExistence type="evidence at transcript level"/>
<dbReference type="CTD" id="8518"/>
<dbReference type="Pfam" id="PF23936">
    <property type="entry name" value="HB_ELP1"/>
    <property type="match status" value="1"/>
</dbReference>
<keyword evidence="14" id="KW-1185">Reference proteome</keyword>
<dbReference type="InterPro" id="IPR056167">
    <property type="entry name" value="A-sol_ELP1"/>
</dbReference>
<dbReference type="InterPro" id="IPR056165">
    <property type="entry name" value="Beta-prop_ELP1_2nd"/>
</dbReference>
<evidence type="ECO:0000259" key="9">
    <source>
        <dbReference type="Pfam" id="PF23878"/>
    </source>
</evidence>
<feature type="domain" description="ELP1 alpha-solenoid" evidence="10">
    <location>
        <begin position="663"/>
        <end position="871"/>
    </location>
</feature>
<dbReference type="OrthoDB" id="40048at2759"/>
<comment type="subcellular location">
    <subcellularLocation>
        <location evidence="5">Cytoplasm</location>
    </subcellularLocation>
    <subcellularLocation>
        <location evidence="5">Nucleus</location>
    </subcellularLocation>
</comment>
<dbReference type="Pfam" id="PF04762">
    <property type="entry name" value="Beta-prop_ELP1_1st"/>
    <property type="match status" value="1"/>
</dbReference>
<sequence length="1287" mass="147561">MRNLKLQSCKQLEAKVSNIKYLLLDPNANRKECDSVVYVASDSQLFEVKTNIGAIKELAAVPGIVAVEYLALNNEICLATEAGEVLAVSPETGTINESTFCDVGLQNMAWSPDQEVAAFITKTNNLVVMTCTYDVITEHVLKEQCDPDSQFVNVGWGKKETQFHGTEGKTAAKKTSDFKPPKNVELIPQDIEITWRADGSYFAVSFVSLQAGRMFKVFNKEGDLKYISERWNELQSPIAWRPTGTWLAIPQLFPNKTTVALFEKNGLRHREILMPFSLIDQPIRSLHWSNDSDILAVESFETSTKKQHIYLYTISNYHWYLKQVLTFDEADPVSCHCWDQRIGEEKTMHLWLKSGRYFIYRWRFDFDRFERSGIVAVIDGNKLLITDFSTAVVPPPMSSGEIQIETYINACAITKDNRHEMQICIYDANEQLQLFRIKGSGNMLKFDNICTLKRGHIELQKHIAPPIEIGNFFWFDESNLVATVNIAKTSKVLLLSLDMGSKTYNVATSLHLSSNAVSSCMGFATLEQCFVQTINGKINQISLQSDNTLKLDKSYQQMQQSALRLEWHQTQSAQSDSLISLLENQRLYIDGELVSGDVTSFCLAGNYLAYTKLTELKFVLLSTRQHVYSRNMERGGRLVTTIANDARVVLQMPRGNLEVISPRVLSLEIIGQLLDQNRYYEAFNILRKQRINLNIICDHNMVNFVNNVHLFLNQIANPHWLNLFLTDLQNEDFSKTMYHSNYVTAENVYPEGFDIASKVTYLCELLCSYMTGSGDDRFRLPIITAYVKMGKLEEALQLIWEVKKYKNELAKETTEPVDEAAEEALKYLLYLVDVNELYNVALGTYDFGLVLFVAQKSQKDPKEFLPFLNELKKLEVNYRRYKIDEHLKRYEKALENIVKCGREKFTEALDFIKRHDLYKQALKLYQVNGDVISTNQESRNNVLECQQEICLAFADYLRGKNDLESASIMYERGGNIAQALLSAKHVLDWRRVLMLAKKDSQDVATIALSMMPALLEQGKYEVAHQLYKTYGTNFKDALQCLLKGNLFLEAIMEARLNSDENDLLEGLVKPELLMYSRQLRQQFVDDEKQFLEYKQRLNDVRILAQQKRDGIVNGYDQCDIDEADLLSDTTSLRSSRYTGSSQGTGKTFRSSKNRRKHERKLLSLKPGNPFEDIALIDALYNQVVKLANQQQRVRDTCKALLELQMDDVATALQTQFGVLLALLQDSFDAIWTEEMVNAQAMQYKPTPYTDYTKLQNEQRYAVLAPHKRFKPQLNLIDWRCEILACDH</sequence>
<evidence type="ECO:0000256" key="1">
    <source>
        <dbReference type="ARBA" id="ARBA00005043"/>
    </source>
</evidence>
<dbReference type="InterPro" id="IPR006849">
    <property type="entry name" value="Elp1"/>
</dbReference>
<feature type="compositionally biased region" description="Polar residues" evidence="6">
    <location>
        <begin position="1137"/>
        <end position="1148"/>
    </location>
</feature>
<dbReference type="PANTHER" id="PTHR12747">
    <property type="entry name" value="ELONGATOR COMPLEX PROTEIN 1"/>
    <property type="match status" value="1"/>
</dbReference>
<evidence type="ECO:0000259" key="11">
    <source>
        <dbReference type="Pfam" id="PF23936"/>
    </source>
</evidence>
<comment type="similarity">
    <text evidence="2 5">Belongs to the ELP1/IKA1 family.</text>
</comment>
<dbReference type="PIRSF" id="PIRSF017233">
    <property type="entry name" value="IKAP"/>
    <property type="match status" value="1"/>
</dbReference>